<proteinExistence type="predicted"/>
<accession>A0A6N3C3L8</accession>
<feature type="region of interest" description="Disordered" evidence="1">
    <location>
        <begin position="187"/>
        <end position="214"/>
    </location>
</feature>
<dbReference type="RefSeq" id="WP_002479913.1">
    <property type="nucleotide sequence ID" value="NZ_CACRUO010000031.1"/>
</dbReference>
<sequence>MKKFLTYTAAVASLSLLLTGCSDQQEKKTSDAKAQTQQNQPASSSKDIKINKEKLSSQEQAKLKEEVMKWADKRANQQGLAASNRYFGAGEISTGDWYAMTPKGELQVSNQNEPGPKAFERHNLVGVVFYHSNQGVTGFDEKAKDLSNIEGYRNVADLNQPITKYLFADDGKVYECQFKPSQQVTLSSGFAPKDHNDKDPNLRPDELFKPTEDETATELMNQLIKQYGKQ</sequence>
<dbReference type="EMBL" id="CACRUO010000031">
    <property type="protein sequence ID" value="VYU09658.1"/>
    <property type="molecule type" value="Genomic_DNA"/>
</dbReference>
<feature type="compositionally biased region" description="Basic and acidic residues" evidence="1">
    <location>
        <begin position="192"/>
        <end position="212"/>
    </location>
</feature>
<gene>
    <name evidence="2" type="ORF">SSLFYP27_01411</name>
</gene>
<feature type="region of interest" description="Disordered" evidence="1">
    <location>
        <begin position="25"/>
        <end position="56"/>
    </location>
</feature>
<feature type="compositionally biased region" description="Basic and acidic residues" evidence="1">
    <location>
        <begin position="46"/>
        <end position="56"/>
    </location>
</feature>
<dbReference type="PROSITE" id="PS51257">
    <property type="entry name" value="PROKAR_LIPOPROTEIN"/>
    <property type="match status" value="1"/>
</dbReference>
<name>A0A6N3C3L8_STASI</name>
<evidence type="ECO:0000313" key="2">
    <source>
        <dbReference type="EMBL" id="VYU09658.1"/>
    </source>
</evidence>
<dbReference type="AlphaFoldDB" id="A0A6N3C3L8"/>
<reference evidence="2" key="1">
    <citation type="submission" date="2019-11" db="EMBL/GenBank/DDBJ databases">
        <authorList>
            <person name="Feng L."/>
        </authorList>
    </citation>
    <scope>NUCLEOTIDE SEQUENCE</scope>
    <source>
        <strain evidence="2">SsimulansLFYP27</strain>
    </source>
</reference>
<organism evidence="2">
    <name type="scientific">Staphylococcus simulans</name>
    <dbReference type="NCBI Taxonomy" id="1286"/>
    <lineage>
        <taxon>Bacteria</taxon>
        <taxon>Bacillati</taxon>
        <taxon>Bacillota</taxon>
        <taxon>Bacilli</taxon>
        <taxon>Bacillales</taxon>
        <taxon>Staphylococcaceae</taxon>
        <taxon>Staphylococcus</taxon>
    </lineage>
</organism>
<feature type="compositionally biased region" description="Polar residues" evidence="1">
    <location>
        <begin position="32"/>
        <end position="45"/>
    </location>
</feature>
<evidence type="ECO:0000256" key="1">
    <source>
        <dbReference type="SAM" id="MobiDB-lite"/>
    </source>
</evidence>
<protein>
    <recommendedName>
        <fullName evidence="3">Lipoprotein</fullName>
    </recommendedName>
</protein>
<evidence type="ECO:0008006" key="3">
    <source>
        <dbReference type="Google" id="ProtNLM"/>
    </source>
</evidence>